<keyword evidence="8 10" id="KW-0472">Membrane</keyword>
<dbReference type="PANTHER" id="PTHR22601">
    <property type="entry name" value="ISP4 LIKE PROTEIN"/>
    <property type="match status" value="1"/>
</dbReference>
<feature type="region of interest" description="Disordered" evidence="9">
    <location>
        <begin position="19"/>
        <end position="62"/>
    </location>
</feature>
<dbReference type="AlphaFoldDB" id="A0AAV5AH81"/>
<comment type="similarity">
    <text evidence="2">Belongs to the oligopeptide OPT transporter family.</text>
</comment>
<proteinExistence type="inferred from homology"/>
<evidence type="ECO:0000256" key="8">
    <source>
        <dbReference type="ARBA" id="ARBA00023136"/>
    </source>
</evidence>
<evidence type="ECO:0000256" key="7">
    <source>
        <dbReference type="ARBA" id="ARBA00022989"/>
    </source>
</evidence>
<keyword evidence="12" id="KW-1185">Reference proteome</keyword>
<keyword evidence="3" id="KW-0813">Transport</keyword>
<evidence type="ECO:0000256" key="5">
    <source>
        <dbReference type="ARBA" id="ARBA00022856"/>
    </source>
</evidence>
<feature type="transmembrane region" description="Helical" evidence="10">
    <location>
        <begin position="752"/>
        <end position="779"/>
    </location>
</feature>
<gene>
    <name evidence="11" type="ORF">Clacol_006280</name>
</gene>
<reference evidence="11" key="1">
    <citation type="submission" date="2021-10" db="EMBL/GenBank/DDBJ databases">
        <title>De novo Genome Assembly of Clathrus columnatus (Basidiomycota, Fungi) Using Illumina and Nanopore Sequence Data.</title>
        <authorList>
            <person name="Ogiso-Tanaka E."/>
            <person name="Itagaki H."/>
            <person name="Hosoya T."/>
            <person name="Hosaka K."/>
        </authorList>
    </citation>
    <scope>NUCLEOTIDE SEQUENCE</scope>
    <source>
        <strain evidence="11">MO-923</strain>
    </source>
</reference>
<evidence type="ECO:0000313" key="11">
    <source>
        <dbReference type="EMBL" id="GJJ12039.1"/>
    </source>
</evidence>
<feature type="transmembrane region" description="Helical" evidence="10">
    <location>
        <begin position="561"/>
        <end position="582"/>
    </location>
</feature>
<comment type="caution">
    <text evidence="11">The sequence shown here is derived from an EMBL/GenBank/DDBJ whole genome shotgun (WGS) entry which is preliminary data.</text>
</comment>
<name>A0AAV5AH81_9AGAM</name>
<dbReference type="Proteomes" id="UP001050691">
    <property type="component" value="Unassembled WGS sequence"/>
</dbReference>
<feature type="transmembrane region" description="Helical" evidence="10">
    <location>
        <begin position="494"/>
        <end position="514"/>
    </location>
</feature>
<dbReference type="EMBL" id="BPWL01000007">
    <property type="protein sequence ID" value="GJJ12039.1"/>
    <property type="molecule type" value="Genomic_DNA"/>
</dbReference>
<keyword evidence="4 10" id="KW-0812">Transmembrane</keyword>
<feature type="transmembrane region" description="Helical" evidence="10">
    <location>
        <begin position="463"/>
        <end position="482"/>
    </location>
</feature>
<dbReference type="InterPro" id="IPR004648">
    <property type="entry name" value="Oligpept_transpt"/>
</dbReference>
<feature type="transmembrane region" description="Helical" evidence="10">
    <location>
        <begin position="320"/>
        <end position="340"/>
    </location>
</feature>
<keyword evidence="7 10" id="KW-1133">Transmembrane helix</keyword>
<evidence type="ECO:0000256" key="4">
    <source>
        <dbReference type="ARBA" id="ARBA00022692"/>
    </source>
</evidence>
<feature type="compositionally biased region" description="Polar residues" evidence="9">
    <location>
        <begin position="229"/>
        <end position="240"/>
    </location>
</feature>
<evidence type="ECO:0000256" key="9">
    <source>
        <dbReference type="SAM" id="MobiDB-lite"/>
    </source>
</evidence>
<evidence type="ECO:0000256" key="1">
    <source>
        <dbReference type="ARBA" id="ARBA00004141"/>
    </source>
</evidence>
<feature type="transmembrane region" description="Helical" evidence="10">
    <location>
        <begin position="347"/>
        <end position="371"/>
    </location>
</feature>
<dbReference type="NCBIfam" id="TIGR00728">
    <property type="entry name" value="OPT_sfam"/>
    <property type="match status" value="1"/>
</dbReference>
<feature type="transmembrane region" description="Helical" evidence="10">
    <location>
        <begin position="434"/>
        <end position="457"/>
    </location>
</feature>
<keyword evidence="5" id="KW-0571">Peptide transport</keyword>
<evidence type="ECO:0000313" key="12">
    <source>
        <dbReference type="Proteomes" id="UP001050691"/>
    </source>
</evidence>
<keyword evidence="6" id="KW-0653">Protein transport</keyword>
<protein>
    <submittedName>
        <fullName evidence="11">Uncharacterized protein</fullName>
    </submittedName>
</protein>
<feature type="compositionally biased region" description="Basic residues" evidence="9">
    <location>
        <begin position="32"/>
        <end position="46"/>
    </location>
</feature>
<dbReference type="GO" id="GO:0015031">
    <property type="term" value="P:protein transport"/>
    <property type="evidence" value="ECO:0007669"/>
    <property type="project" value="UniProtKB-KW"/>
</dbReference>
<feature type="region of interest" description="Disordered" evidence="9">
    <location>
        <begin position="191"/>
        <end position="261"/>
    </location>
</feature>
<accession>A0AAV5AH81</accession>
<dbReference type="Pfam" id="PF03169">
    <property type="entry name" value="OPT"/>
    <property type="match status" value="3"/>
</dbReference>
<feature type="transmembrane region" description="Helical" evidence="10">
    <location>
        <begin position="724"/>
        <end position="740"/>
    </location>
</feature>
<evidence type="ECO:0000256" key="6">
    <source>
        <dbReference type="ARBA" id="ARBA00022927"/>
    </source>
</evidence>
<evidence type="ECO:0000256" key="10">
    <source>
        <dbReference type="SAM" id="Phobius"/>
    </source>
</evidence>
<feature type="compositionally biased region" description="Basic and acidic residues" evidence="9">
    <location>
        <begin position="216"/>
        <end position="228"/>
    </location>
</feature>
<evidence type="ECO:0000256" key="2">
    <source>
        <dbReference type="ARBA" id="ARBA00008807"/>
    </source>
</evidence>
<sequence>MPPPLSVASGSSDIINVAVKEASPNPSDPTRSTRHHRRNRRRHHKRWDQQENDIEWDDRRYYDPQSFSQYDTHEIEVRADERRVEDDTESVFAFKPPTTAEAKQFRVTQAQIPPSVVNAVASHTWNRSKDNSIDCPPRVIDQDLQTLVDYPPNLPQPALCRPGPCPVPSVVYRSSIHQDPRLHTLNEGAPVHSQTLSSGSPGSCCSPFPSNTHNSSDTRCRTHSEGHKSFQSRSVKNGSSKPRRHISDRKGEGDIDVDDDDRTRRNSAVSFEFDTESLYEESLKQRRWSYESMEDSPYPEVCASVSNTDDANMPVLTFRMWLIGLMLCCLSSGLNTFFYFRFPAPSITPLVLVLIAHPLGKFATYILPIAVFRLPRWLSRWCAIEEFSYNPGPWNIKEHACIYLMANVSIAPAYAMNTIVVAEQFYRVRLGTGFTFTLILATQLAGFGLAGLARRFLVWPASMIWPSNLVVCLGMGILTFDWSMISFIGSPLMIPWWAQVLAPILYYTNVWNLARFPMASNTPFDITGHEYNISKVVTSNHMLNATAYANYSPLYLPTTYVIAYLITFALSTCVLTHTVLYYGKSVWSNLRGIKIEEEDVHARLMRRYPEVDCATDASQIFKAYSVQSLSGALSFVQGLKLGHYIKTPPRASFLVQVVSTVATTFVQVFVKKWMFENIHDLCSPSQKDLLTCPHNEVYYTASAIWGLIGPGKQLGSNSIYRQEVYALLIGLLVPIPLWYWRRRRPDTRLPYISFPVIFNGPSLIPPGTILSICAVFFFLQIPHGGFSLDWAGNTVFTKTADWRSASLIPPS</sequence>
<dbReference type="GO" id="GO:0016020">
    <property type="term" value="C:membrane"/>
    <property type="evidence" value="ECO:0007669"/>
    <property type="project" value="UniProtKB-SubCell"/>
</dbReference>
<feature type="compositionally biased region" description="Low complexity" evidence="9">
    <location>
        <begin position="197"/>
        <end position="210"/>
    </location>
</feature>
<evidence type="ECO:0000256" key="3">
    <source>
        <dbReference type="ARBA" id="ARBA00022448"/>
    </source>
</evidence>
<feature type="transmembrane region" description="Helical" evidence="10">
    <location>
        <begin position="402"/>
        <end position="422"/>
    </location>
</feature>
<comment type="subcellular location">
    <subcellularLocation>
        <location evidence="1">Membrane</location>
        <topology evidence="1">Multi-pass membrane protein</topology>
    </subcellularLocation>
</comment>
<organism evidence="11 12">
    <name type="scientific">Clathrus columnatus</name>
    <dbReference type="NCBI Taxonomy" id="1419009"/>
    <lineage>
        <taxon>Eukaryota</taxon>
        <taxon>Fungi</taxon>
        <taxon>Dikarya</taxon>
        <taxon>Basidiomycota</taxon>
        <taxon>Agaricomycotina</taxon>
        <taxon>Agaricomycetes</taxon>
        <taxon>Phallomycetidae</taxon>
        <taxon>Phallales</taxon>
        <taxon>Clathraceae</taxon>
        <taxon>Clathrus</taxon>
    </lineage>
</organism>
<dbReference type="GO" id="GO:0035673">
    <property type="term" value="F:oligopeptide transmembrane transporter activity"/>
    <property type="evidence" value="ECO:0007669"/>
    <property type="project" value="InterPro"/>
</dbReference>
<dbReference type="InterPro" id="IPR004813">
    <property type="entry name" value="OPT"/>
</dbReference>